<dbReference type="SUPFAM" id="SSF53850">
    <property type="entry name" value="Periplasmic binding protein-like II"/>
    <property type="match status" value="1"/>
</dbReference>
<dbReference type="PROSITE" id="PS51257">
    <property type="entry name" value="PROKAR_LIPOPROTEIN"/>
    <property type="match status" value="1"/>
</dbReference>
<dbReference type="InterPro" id="IPR039424">
    <property type="entry name" value="SBP_5"/>
</dbReference>
<dbReference type="EMBL" id="KJ605395">
    <property type="protein sequence ID" value="AIU93648.1"/>
    <property type="molecule type" value="Genomic_DNA"/>
</dbReference>
<dbReference type="CDD" id="cd08506">
    <property type="entry name" value="PBP2_clavulanate_OppA2"/>
    <property type="match status" value="1"/>
</dbReference>
<keyword evidence="1" id="KW-0732">Signal</keyword>
<accession>A0A097SQ46</accession>
<dbReference type="GO" id="GO:0042597">
    <property type="term" value="C:periplasmic space"/>
    <property type="evidence" value="ECO:0007669"/>
    <property type="project" value="UniProtKB-ARBA"/>
</dbReference>
<proteinExistence type="predicted"/>
<dbReference type="AlphaFoldDB" id="A0A097SQ46"/>
<dbReference type="PIRSF" id="PIRSF002741">
    <property type="entry name" value="MppA"/>
    <property type="match status" value="1"/>
</dbReference>
<dbReference type="InterPro" id="IPR030678">
    <property type="entry name" value="Peptide/Ni-bd"/>
</dbReference>
<reference evidence="3" key="1">
    <citation type="submission" date="2014-03" db="EMBL/GenBank/DDBJ databases">
        <authorList>
            <person name="Zhang G."/>
            <person name="Zhu L."/>
            <person name="Fang P."/>
        </authorList>
    </citation>
    <scope>NUCLEOTIDE SEQUENCE</scope>
    <source>
        <strain evidence="3">NS1</strain>
        <plasmid evidence="3">pNSL1</plasmid>
    </source>
</reference>
<feature type="signal peptide" evidence="1">
    <location>
        <begin position="1"/>
        <end position="29"/>
    </location>
</feature>
<protein>
    <recommendedName>
        <fullName evidence="2">Solute-binding protein family 5 domain-containing protein</fullName>
    </recommendedName>
</protein>
<dbReference type="GO" id="GO:0015833">
    <property type="term" value="P:peptide transport"/>
    <property type="evidence" value="ECO:0007669"/>
    <property type="project" value="TreeGrafter"/>
</dbReference>
<evidence type="ECO:0000313" key="3">
    <source>
        <dbReference type="EMBL" id="AIU93648.1"/>
    </source>
</evidence>
<feature type="chain" id="PRO_5038463545" description="Solute-binding protein family 5 domain-containing protein" evidence="1">
    <location>
        <begin position="30"/>
        <end position="600"/>
    </location>
</feature>
<geneLocation type="plasmid" evidence="3">
    <name>pNSL1</name>
</geneLocation>
<dbReference type="Gene3D" id="3.10.105.10">
    <property type="entry name" value="Dipeptide-binding Protein, Domain 3"/>
    <property type="match status" value="1"/>
</dbReference>
<sequence>MNSHRRSASRAVRNIGVAATALTTLLVSACTGTAPATPTGDDGDIVAGGTLRVASLASDMDSLDPLTGYDTNAWAVQRAITRQLVTFPGSTGELKDDTEIVPDLAESWDVSEDGRTYTFHLREGITYSGSSDREIVAGDFVYAVKRFCDPNKQVAAINYFHLSFEGFTEFCDEFATVPTGDLAASKQFIDTHEISGVQAVDDKTLAITAPSKAYDFLDILTMNFVTPLPPEVASQYFGDSLEFRQNFPSSGPYRIDTYQPGQQLLLKKVEGYNHDADPARAAYVDEIVIDFTTNSEDSVVQKVRSGEADLTLYLDVPPRAVLNQYASTNDPNLHTSDSGAANFVVINAKPEATFPGATALRDPRVRQAFAYAVNKANLVQGQGGPVAAKPNGQIVTSTLLGHEPFDPYATPDSKGDPEKARQLLTEAGYPDGLTLDAVYRSTAQFETIAVTLKEDLAAAGITLNLIALPGTEYTSYLQDPNSRYDVALSGSFTPDWQGRSTRMLLGGWLNSEAAPCGKGNVNAICYSNERLNELARQAFPSDDPAPIWAEADRVVSTDLPWIPLFEKRKNLISSDRVINWTWASLPAQADYANIALRPGS</sequence>
<dbReference type="GO" id="GO:1904680">
    <property type="term" value="F:peptide transmembrane transporter activity"/>
    <property type="evidence" value="ECO:0007669"/>
    <property type="project" value="TreeGrafter"/>
</dbReference>
<organism evidence="3">
    <name type="scientific">Rhodococcus sp. NS1</name>
    <dbReference type="NCBI Taxonomy" id="402236"/>
    <lineage>
        <taxon>Bacteria</taxon>
        <taxon>Bacillati</taxon>
        <taxon>Actinomycetota</taxon>
        <taxon>Actinomycetes</taxon>
        <taxon>Mycobacteriales</taxon>
        <taxon>Nocardiaceae</taxon>
        <taxon>Rhodococcus</taxon>
    </lineage>
</organism>
<dbReference type="PANTHER" id="PTHR30290">
    <property type="entry name" value="PERIPLASMIC BINDING COMPONENT OF ABC TRANSPORTER"/>
    <property type="match status" value="1"/>
</dbReference>
<evidence type="ECO:0000256" key="1">
    <source>
        <dbReference type="SAM" id="SignalP"/>
    </source>
</evidence>
<name>A0A097SQ46_9NOCA</name>
<evidence type="ECO:0000259" key="2">
    <source>
        <dbReference type="Pfam" id="PF00496"/>
    </source>
</evidence>
<dbReference type="Gene3D" id="3.40.190.10">
    <property type="entry name" value="Periplasmic binding protein-like II"/>
    <property type="match status" value="1"/>
</dbReference>
<keyword evidence="3" id="KW-0614">Plasmid</keyword>
<gene>
    <name evidence="3" type="ORF">LRS1606.214</name>
</gene>
<dbReference type="GO" id="GO:0043190">
    <property type="term" value="C:ATP-binding cassette (ABC) transporter complex"/>
    <property type="evidence" value="ECO:0007669"/>
    <property type="project" value="InterPro"/>
</dbReference>
<feature type="domain" description="Solute-binding protein family 5" evidence="2">
    <location>
        <begin position="99"/>
        <end position="497"/>
    </location>
</feature>
<dbReference type="Pfam" id="PF00496">
    <property type="entry name" value="SBP_bac_5"/>
    <property type="match status" value="1"/>
</dbReference>
<dbReference type="InterPro" id="IPR000914">
    <property type="entry name" value="SBP_5_dom"/>
</dbReference>